<dbReference type="PANTHER" id="PTHR34846">
    <property type="entry name" value="4-CARBOXYMUCONOLACTONE DECARBOXYLASE FAMILY PROTEIN (AFU_ORTHOLOGUE AFUA_6G11590)"/>
    <property type="match status" value="1"/>
</dbReference>
<dbReference type="InterPro" id="IPR029032">
    <property type="entry name" value="AhpD-like"/>
</dbReference>
<name>A0ABX2ED93_9BURK</name>
<dbReference type="InterPro" id="IPR003779">
    <property type="entry name" value="CMD-like"/>
</dbReference>
<organism evidence="2 3">
    <name type="scientific">Pseudaquabacterium terrae</name>
    <dbReference type="NCBI Taxonomy" id="2732868"/>
    <lineage>
        <taxon>Bacteria</taxon>
        <taxon>Pseudomonadati</taxon>
        <taxon>Pseudomonadota</taxon>
        <taxon>Betaproteobacteria</taxon>
        <taxon>Burkholderiales</taxon>
        <taxon>Sphaerotilaceae</taxon>
        <taxon>Pseudaquabacterium</taxon>
    </lineage>
</organism>
<dbReference type="Gene3D" id="1.20.1290.10">
    <property type="entry name" value="AhpD-like"/>
    <property type="match status" value="2"/>
</dbReference>
<dbReference type="Proteomes" id="UP000737171">
    <property type="component" value="Unassembled WGS sequence"/>
</dbReference>
<gene>
    <name evidence="2" type="ORF">HLB44_02890</name>
</gene>
<protein>
    <submittedName>
        <fullName evidence="2">Carboxymuconolactone decarboxylase family protein</fullName>
    </submittedName>
</protein>
<dbReference type="EMBL" id="JABRWJ010000001">
    <property type="protein sequence ID" value="NRF65927.1"/>
    <property type="molecule type" value="Genomic_DNA"/>
</dbReference>
<dbReference type="PANTHER" id="PTHR34846:SF5">
    <property type="entry name" value="CARBOXYMUCONOLACTONE DECARBOXYLASE-LIKE DOMAIN-CONTAINING PROTEIN"/>
    <property type="match status" value="1"/>
</dbReference>
<feature type="domain" description="Carboxymuconolactone decarboxylase-like" evidence="1">
    <location>
        <begin position="44"/>
        <end position="126"/>
    </location>
</feature>
<sequence>MFTPRPTSPRLAPLGPQDADDTQRAMLAASPDYNIYKTLAHDLDFARAFGALGRFTLNGSGLPPREREIVMLRMGWLCQSEYEWAQHARIAKSDAGLSDADLHRIAQGPDVAGWRDTERALLRMVDELRCDAMVSDATWRALRARYANPQMLALILTAGQYQFVSMALNSLGVQLDPGLQDRLPRDLVLPAVAERPASPRLKSPRIEVATVNHPKLFSAYAQFVRYVRHESRLPSKARALLIMRTAWNVRDEIGWARHAEAAQAAGFTEAELARVAAGPSASGWSDQHAVLLQAADELHREAFISNGTWQTLRALFDQKQMIALIATVGGTAMAGLMTNSLGHLVDAERQQH</sequence>
<dbReference type="Pfam" id="PF02627">
    <property type="entry name" value="CMD"/>
    <property type="match status" value="2"/>
</dbReference>
<evidence type="ECO:0000259" key="1">
    <source>
        <dbReference type="Pfam" id="PF02627"/>
    </source>
</evidence>
<evidence type="ECO:0000313" key="2">
    <source>
        <dbReference type="EMBL" id="NRF65927.1"/>
    </source>
</evidence>
<reference evidence="2 3" key="1">
    <citation type="submission" date="2020-05" db="EMBL/GenBank/DDBJ databases">
        <title>Aquincola sp. isolate from soil.</title>
        <authorList>
            <person name="Han J."/>
            <person name="Kim D.-U."/>
        </authorList>
    </citation>
    <scope>NUCLEOTIDE SEQUENCE [LARGE SCALE GENOMIC DNA]</scope>
    <source>
        <strain evidence="2 3">S2</strain>
    </source>
</reference>
<proteinExistence type="predicted"/>
<feature type="domain" description="Carboxymuconolactone decarboxylase-like" evidence="1">
    <location>
        <begin position="214"/>
        <end position="296"/>
    </location>
</feature>
<dbReference type="SUPFAM" id="SSF69118">
    <property type="entry name" value="AhpD-like"/>
    <property type="match status" value="2"/>
</dbReference>
<evidence type="ECO:0000313" key="3">
    <source>
        <dbReference type="Proteomes" id="UP000737171"/>
    </source>
</evidence>
<accession>A0ABX2ED93</accession>
<comment type="caution">
    <text evidence="2">The sequence shown here is derived from an EMBL/GenBank/DDBJ whole genome shotgun (WGS) entry which is preliminary data.</text>
</comment>
<keyword evidence="3" id="KW-1185">Reference proteome</keyword>